<dbReference type="Pfam" id="PF00034">
    <property type="entry name" value="Cytochrom_C"/>
    <property type="match status" value="1"/>
</dbReference>
<keyword evidence="2" id="KW-0349">Heme</keyword>
<dbReference type="InterPro" id="IPR036909">
    <property type="entry name" value="Cyt_c-like_dom_sf"/>
</dbReference>
<keyword evidence="1" id="KW-0813">Transport</keyword>
<evidence type="ECO:0000256" key="2">
    <source>
        <dbReference type="ARBA" id="ARBA00022617"/>
    </source>
</evidence>
<accession>A0A1J5TBS8</accession>
<keyword evidence="5" id="KW-0408">Iron</keyword>
<keyword evidence="3" id="KW-0479">Metal-binding</keyword>
<evidence type="ECO:0000256" key="4">
    <source>
        <dbReference type="ARBA" id="ARBA00022982"/>
    </source>
</evidence>
<feature type="domain" description="Cytochrome c" evidence="6">
    <location>
        <begin position="24"/>
        <end position="109"/>
    </location>
</feature>
<dbReference type="SUPFAM" id="SSF46626">
    <property type="entry name" value="Cytochrome c"/>
    <property type="match status" value="1"/>
</dbReference>
<organism evidence="7">
    <name type="scientific">mine drainage metagenome</name>
    <dbReference type="NCBI Taxonomy" id="410659"/>
    <lineage>
        <taxon>unclassified sequences</taxon>
        <taxon>metagenomes</taxon>
        <taxon>ecological metagenomes</taxon>
    </lineage>
</organism>
<comment type="caution">
    <text evidence="7">The sequence shown here is derived from an EMBL/GenBank/DDBJ whole genome shotgun (WGS) entry which is preliminary data.</text>
</comment>
<dbReference type="PRINTS" id="PR00606">
    <property type="entry name" value="CYTCHROMECID"/>
</dbReference>
<dbReference type="GO" id="GO:0009055">
    <property type="term" value="F:electron transfer activity"/>
    <property type="evidence" value="ECO:0007669"/>
    <property type="project" value="InterPro"/>
</dbReference>
<keyword evidence="4" id="KW-0249">Electron transport</keyword>
<proteinExistence type="predicted"/>
<sequence>MKLRYALVLSGTLLISMQTAQAAVDMAKGDALAKASNCMACHAIDRKLVGPAYQDVAKKYKGDNSAEAKLVKKVKEGGSGVWGQIPMPANSPKVSDADIKILVEWVLAH</sequence>
<evidence type="ECO:0000256" key="1">
    <source>
        <dbReference type="ARBA" id="ARBA00022448"/>
    </source>
</evidence>
<evidence type="ECO:0000259" key="6">
    <source>
        <dbReference type="PROSITE" id="PS51007"/>
    </source>
</evidence>
<dbReference type="Gene3D" id="1.10.760.10">
    <property type="entry name" value="Cytochrome c-like domain"/>
    <property type="match status" value="1"/>
</dbReference>
<reference evidence="7" key="1">
    <citation type="submission" date="2016-10" db="EMBL/GenBank/DDBJ databases">
        <title>Sequence of Gallionella enrichment culture.</title>
        <authorList>
            <person name="Poehlein A."/>
            <person name="Muehling M."/>
            <person name="Daniel R."/>
        </authorList>
    </citation>
    <scope>NUCLEOTIDE SEQUENCE</scope>
</reference>
<gene>
    <name evidence="7" type="primary">nirM_1</name>
    <name evidence="7" type="ORF">GALL_84180</name>
</gene>
<dbReference type="GO" id="GO:0020037">
    <property type="term" value="F:heme binding"/>
    <property type="evidence" value="ECO:0007669"/>
    <property type="project" value="InterPro"/>
</dbReference>
<dbReference type="InterPro" id="IPR009056">
    <property type="entry name" value="Cyt_c-like_dom"/>
</dbReference>
<evidence type="ECO:0000256" key="5">
    <source>
        <dbReference type="ARBA" id="ARBA00023004"/>
    </source>
</evidence>
<dbReference type="GO" id="GO:0005506">
    <property type="term" value="F:iron ion binding"/>
    <property type="evidence" value="ECO:0007669"/>
    <property type="project" value="InterPro"/>
</dbReference>
<dbReference type="EMBL" id="MLJW01000026">
    <property type="protein sequence ID" value="OIR09574.1"/>
    <property type="molecule type" value="Genomic_DNA"/>
</dbReference>
<dbReference type="PROSITE" id="PS51007">
    <property type="entry name" value="CYTC"/>
    <property type="match status" value="1"/>
</dbReference>
<dbReference type="InterPro" id="IPR002324">
    <property type="entry name" value="Cyt_c_ID"/>
</dbReference>
<dbReference type="AlphaFoldDB" id="A0A1J5TBS8"/>
<name>A0A1J5TBS8_9ZZZZ</name>
<evidence type="ECO:0000256" key="3">
    <source>
        <dbReference type="ARBA" id="ARBA00022723"/>
    </source>
</evidence>
<protein>
    <submittedName>
        <fullName evidence="7">Cytochrome c-551</fullName>
    </submittedName>
</protein>
<evidence type="ECO:0000313" key="7">
    <source>
        <dbReference type="EMBL" id="OIR09574.1"/>
    </source>
</evidence>